<gene>
    <name evidence="2" type="ORF">EJ04DRAFT_607445</name>
</gene>
<name>A0A9P4UY16_9PLEO</name>
<proteinExistence type="predicted"/>
<keyword evidence="3" id="KW-1185">Reference proteome</keyword>
<sequence length="216" mass="24748">MKTNFDFAAYGLHWRGADWDANIQNIRTGEKQSDRHRCQMCNHSPTRRCYEKFHMGYCVAIIEVNGAPAICGERMTVRSLGGCGIHKFNHGYNHCLQQAARGLVSEQPKPIKELQELVRSGKAGFEGGEFVIFDQDEAEALEESSEYDDPNTSDCLWEEIEAERKEREAKEAYAAKDARKIKAVERQDESQQRDRRGKGKKLQPAQQFKRKRHGKA</sequence>
<dbReference type="Proteomes" id="UP000799444">
    <property type="component" value="Unassembled WGS sequence"/>
</dbReference>
<evidence type="ECO:0000256" key="1">
    <source>
        <dbReference type="SAM" id="MobiDB-lite"/>
    </source>
</evidence>
<dbReference type="EMBL" id="ML996173">
    <property type="protein sequence ID" value="KAF2732687.1"/>
    <property type="molecule type" value="Genomic_DNA"/>
</dbReference>
<comment type="caution">
    <text evidence="2">The sequence shown here is derived from an EMBL/GenBank/DDBJ whole genome shotgun (WGS) entry which is preliminary data.</text>
</comment>
<evidence type="ECO:0000313" key="3">
    <source>
        <dbReference type="Proteomes" id="UP000799444"/>
    </source>
</evidence>
<evidence type="ECO:0000313" key="2">
    <source>
        <dbReference type="EMBL" id="KAF2732687.1"/>
    </source>
</evidence>
<reference evidence="2" key="1">
    <citation type="journal article" date="2020" name="Stud. Mycol.">
        <title>101 Dothideomycetes genomes: a test case for predicting lifestyles and emergence of pathogens.</title>
        <authorList>
            <person name="Haridas S."/>
            <person name="Albert R."/>
            <person name="Binder M."/>
            <person name="Bloem J."/>
            <person name="Labutti K."/>
            <person name="Salamov A."/>
            <person name="Andreopoulos B."/>
            <person name="Baker S."/>
            <person name="Barry K."/>
            <person name="Bills G."/>
            <person name="Bluhm B."/>
            <person name="Cannon C."/>
            <person name="Castanera R."/>
            <person name="Culley D."/>
            <person name="Daum C."/>
            <person name="Ezra D."/>
            <person name="Gonzalez J."/>
            <person name="Henrissat B."/>
            <person name="Kuo A."/>
            <person name="Liang C."/>
            <person name="Lipzen A."/>
            <person name="Lutzoni F."/>
            <person name="Magnuson J."/>
            <person name="Mondo S."/>
            <person name="Nolan M."/>
            <person name="Ohm R."/>
            <person name="Pangilinan J."/>
            <person name="Park H.-J."/>
            <person name="Ramirez L."/>
            <person name="Alfaro M."/>
            <person name="Sun H."/>
            <person name="Tritt A."/>
            <person name="Yoshinaga Y."/>
            <person name="Zwiers L.-H."/>
            <person name="Turgeon B."/>
            <person name="Goodwin S."/>
            <person name="Spatafora J."/>
            <person name="Crous P."/>
            <person name="Grigoriev I."/>
        </authorList>
    </citation>
    <scope>NUCLEOTIDE SEQUENCE</scope>
    <source>
        <strain evidence="2">CBS 125425</strain>
    </source>
</reference>
<protein>
    <submittedName>
        <fullName evidence="2">Uncharacterized protein</fullName>
    </submittedName>
</protein>
<dbReference type="AlphaFoldDB" id="A0A9P4UY16"/>
<feature type="region of interest" description="Disordered" evidence="1">
    <location>
        <begin position="167"/>
        <end position="216"/>
    </location>
</feature>
<organism evidence="2 3">
    <name type="scientific">Polyplosphaeria fusca</name>
    <dbReference type="NCBI Taxonomy" id="682080"/>
    <lineage>
        <taxon>Eukaryota</taxon>
        <taxon>Fungi</taxon>
        <taxon>Dikarya</taxon>
        <taxon>Ascomycota</taxon>
        <taxon>Pezizomycotina</taxon>
        <taxon>Dothideomycetes</taxon>
        <taxon>Pleosporomycetidae</taxon>
        <taxon>Pleosporales</taxon>
        <taxon>Tetraplosphaeriaceae</taxon>
        <taxon>Polyplosphaeria</taxon>
    </lineage>
</organism>
<feature type="compositionally biased region" description="Basic and acidic residues" evidence="1">
    <location>
        <begin position="167"/>
        <end position="194"/>
    </location>
</feature>
<accession>A0A9P4UY16</accession>
<dbReference type="OrthoDB" id="3796307at2759"/>